<dbReference type="EMBL" id="JAKROA010000002">
    <property type="protein sequence ID" value="KAL5110322.1"/>
    <property type="molecule type" value="Genomic_DNA"/>
</dbReference>
<reference evidence="1 2" key="1">
    <citation type="journal article" date="2022" name="Front. Cell. Infect. Microbiol.">
        <title>The Genomes of Two Strains of Taenia crassiceps the Animal Model for the Study of Human Cysticercosis.</title>
        <authorList>
            <person name="Bobes R.J."/>
            <person name="Estrada K."/>
            <person name="Rios-Valencia D.G."/>
            <person name="Calderon-Gallegos A."/>
            <person name="de la Torre P."/>
            <person name="Carrero J.C."/>
            <person name="Sanchez-Flores A."/>
            <person name="Laclette J.P."/>
        </authorList>
    </citation>
    <scope>NUCLEOTIDE SEQUENCE [LARGE SCALE GENOMIC DNA]</scope>
    <source>
        <strain evidence="1">WFUcys</strain>
    </source>
</reference>
<evidence type="ECO:0000313" key="2">
    <source>
        <dbReference type="Proteomes" id="UP001651158"/>
    </source>
</evidence>
<gene>
    <name evidence="1" type="ORF">TcWFU_004894</name>
</gene>
<sequence length="95" mass="10343">MLAISGPVWFGASPSPWGIDVVSTVICFPIGQNHRLANRLPSGLYKTRSTPSACPVILIRASQDVEFNNSATIWSLCGVYYPPAKRHLLSNLCRG</sequence>
<keyword evidence="2" id="KW-1185">Reference proteome</keyword>
<name>A0ABR4QL27_9CEST</name>
<dbReference type="Proteomes" id="UP001651158">
    <property type="component" value="Unassembled WGS sequence"/>
</dbReference>
<evidence type="ECO:0000313" key="1">
    <source>
        <dbReference type="EMBL" id="KAL5110322.1"/>
    </source>
</evidence>
<comment type="caution">
    <text evidence="1">The sequence shown here is derived from an EMBL/GenBank/DDBJ whole genome shotgun (WGS) entry which is preliminary data.</text>
</comment>
<accession>A0ABR4QL27</accession>
<organism evidence="1 2">
    <name type="scientific">Taenia crassiceps</name>
    <dbReference type="NCBI Taxonomy" id="6207"/>
    <lineage>
        <taxon>Eukaryota</taxon>
        <taxon>Metazoa</taxon>
        <taxon>Spiralia</taxon>
        <taxon>Lophotrochozoa</taxon>
        <taxon>Platyhelminthes</taxon>
        <taxon>Cestoda</taxon>
        <taxon>Eucestoda</taxon>
        <taxon>Cyclophyllidea</taxon>
        <taxon>Taeniidae</taxon>
        <taxon>Taenia</taxon>
    </lineage>
</organism>
<protein>
    <submittedName>
        <fullName evidence="1">Uncharacterized protein</fullName>
    </submittedName>
</protein>
<proteinExistence type="predicted"/>